<dbReference type="Gene3D" id="1.10.287.110">
    <property type="entry name" value="DnaJ domain"/>
    <property type="match status" value="1"/>
</dbReference>
<sequence>MKKSELYRKCLNVLGVFEDNPDQNSVRRAYIDLVKKVHPDSGQPEASAEKFQEIDEAFKILQERFAKNRRGIFEDDEEVDAKIFDIRHTAPQHRQYLSFEGMGVGNPFQREKQYQQIKAMKAQERVLSHRIEKSQADEKSIMKKGSFYKNHAIKTKYGFDRVEKI</sequence>
<dbReference type="InterPro" id="IPR052573">
    <property type="entry name" value="DnaJ_C_subfamily_28"/>
</dbReference>
<dbReference type="CDD" id="cd06257">
    <property type="entry name" value="DnaJ"/>
    <property type="match status" value="1"/>
</dbReference>
<evidence type="ECO:0000313" key="2">
    <source>
        <dbReference type="EnsemblMetazoa" id="MESCA006366-PA"/>
    </source>
</evidence>
<reference evidence="2" key="2">
    <citation type="submission" date="2015-06" db="UniProtKB">
        <authorList>
            <consortium name="EnsemblMetazoa"/>
        </authorList>
    </citation>
    <scope>IDENTIFICATION</scope>
</reference>
<dbReference type="STRING" id="36166.T1GRS6"/>
<keyword evidence="3" id="KW-1185">Reference proteome</keyword>
<dbReference type="AlphaFoldDB" id="T1GRS6"/>
<dbReference type="PANTHER" id="PTHR39158">
    <property type="entry name" value="OS08G0560600 PROTEIN"/>
    <property type="match status" value="1"/>
</dbReference>
<evidence type="ECO:0000259" key="1">
    <source>
        <dbReference type="PROSITE" id="PS50076"/>
    </source>
</evidence>
<dbReference type="Pfam" id="PF00226">
    <property type="entry name" value="DnaJ"/>
    <property type="match status" value="1"/>
</dbReference>
<dbReference type="EMBL" id="CAQQ02038474">
    <property type="status" value="NOT_ANNOTATED_CDS"/>
    <property type="molecule type" value="Genomic_DNA"/>
</dbReference>
<protein>
    <recommendedName>
        <fullName evidence="1">J domain-containing protein</fullName>
    </recommendedName>
</protein>
<feature type="domain" description="J" evidence="1">
    <location>
        <begin position="9"/>
        <end position="77"/>
    </location>
</feature>
<dbReference type="Proteomes" id="UP000015102">
    <property type="component" value="Unassembled WGS sequence"/>
</dbReference>
<dbReference type="HOGENOM" id="CLU_1612716_0_0_1"/>
<evidence type="ECO:0000313" key="3">
    <source>
        <dbReference type="Proteomes" id="UP000015102"/>
    </source>
</evidence>
<dbReference type="SUPFAM" id="SSF46565">
    <property type="entry name" value="Chaperone J-domain"/>
    <property type="match status" value="1"/>
</dbReference>
<dbReference type="PANTHER" id="PTHR39158:SF1">
    <property type="entry name" value="DNAJ HOMOLOG SUBFAMILY C MEMBER 28"/>
    <property type="match status" value="1"/>
</dbReference>
<name>T1GRS6_MEGSC</name>
<reference evidence="3" key="1">
    <citation type="submission" date="2013-02" db="EMBL/GenBank/DDBJ databases">
        <authorList>
            <person name="Hughes D."/>
        </authorList>
    </citation>
    <scope>NUCLEOTIDE SEQUENCE</scope>
    <source>
        <strain>Durham</strain>
        <strain evidence="3">NC isolate 2 -- Noor lab</strain>
    </source>
</reference>
<dbReference type="EnsemblMetazoa" id="MESCA006366-RA">
    <property type="protein sequence ID" value="MESCA006366-PA"/>
    <property type="gene ID" value="MESCA006366"/>
</dbReference>
<dbReference type="InterPro" id="IPR001623">
    <property type="entry name" value="DnaJ_domain"/>
</dbReference>
<organism evidence="2 3">
    <name type="scientific">Megaselia scalaris</name>
    <name type="common">Humpbacked fly</name>
    <name type="synonym">Phora scalaris</name>
    <dbReference type="NCBI Taxonomy" id="36166"/>
    <lineage>
        <taxon>Eukaryota</taxon>
        <taxon>Metazoa</taxon>
        <taxon>Ecdysozoa</taxon>
        <taxon>Arthropoda</taxon>
        <taxon>Hexapoda</taxon>
        <taxon>Insecta</taxon>
        <taxon>Pterygota</taxon>
        <taxon>Neoptera</taxon>
        <taxon>Endopterygota</taxon>
        <taxon>Diptera</taxon>
        <taxon>Brachycera</taxon>
        <taxon>Muscomorpha</taxon>
        <taxon>Platypezoidea</taxon>
        <taxon>Phoridae</taxon>
        <taxon>Megaseliini</taxon>
        <taxon>Megaselia</taxon>
    </lineage>
</organism>
<accession>T1GRS6</accession>
<dbReference type="InterPro" id="IPR036869">
    <property type="entry name" value="J_dom_sf"/>
</dbReference>
<dbReference type="SMART" id="SM00271">
    <property type="entry name" value="DnaJ"/>
    <property type="match status" value="1"/>
</dbReference>
<proteinExistence type="predicted"/>
<dbReference type="PROSITE" id="PS50076">
    <property type="entry name" value="DNAJ_2"/>
    <property type="match status" value="1"/>
</dbReference>